<proteinExistence type="predicted"/>
<evidence type="ECO:0000313" key="2">
    <source>
        <dbReference type="EMBL" id="MCS7483884.1"/>
    </source>
</evidence>
<dbReference type="AlphaFoldDB" id="A0A9X3A5J8"/>
<dbReference type="EMBL" id="JANYMP010000038">
    <property type="protein sequence ID" value="MCS7483884.1"/>
    <property type="molecule type" value="Genomic_DNA"/>
</dbReference>
<gene>
    <name evidence="2" type="ORF">NZH93_44220</name>
</gene>
<dbReference type="Proteomes" id="UP001141259">
    <property type="component" value="Unassembled WGS sequence"/>
</dbReference>
<dbReference type="InterPro" id="IPR018891">
    <property type="entry name" value="AIPR_C"/>
</dbReference>
<dbReference type="Pfam" id="PF10592">
    <property type="entry name" value="AIPR"/>
    <property type="match status" value="1"/>
</dbReference>
<protein>
    <submittedName>
        <fullName evidence="2">AIPR family protein</fullName>
    </submittedName>
</protein>
<accession>A0A9X3A5J8</accession>
<evidence type="ECO:0000259" key="1">
    <source>
        <dbReference type="Pfam" id="PF10592"/>
    </source>
</evidence>
<evidence type="ECO:0000313" key="3">
    <source>
        <dbReference type="Proteomes" id="UP001141259"/>
    </source>
</evidence>
<name>A0A9X3A5J8_9PSEU</name>
<keyword evidence="3" id="KW-1185">Reference proteome</keyword>
<sequence>MDLVIQGLVKEFQEVQSLTELPQSEAFEAFAAYCVLSSYYENEFSPDDFRTGGGNDLGIDAFGVVVNGELYHDVEDVRAAVDGASKPDIQIVVVQAKTSSGFDTKVISDLAENLCHVMSSAPLPYQASEDVRNLRDCLTAIYADIGKLSSRLPQLHVHYVTTGDQVADMVAQKAHSAEKQLAEPGLFEVVEFHCVVRSELRKLYRRATTKVAATFPMPKKVFFPKVPGVDQSLLGLLAAKDLVQHILGDESGRLRKTLFNDNVRDFQGYNDVNTEILGTLRDPVRRERFAVLNNGITIVTRGLTVVGDEVHVDDFQIVNGCQTCHVLFEQRDLLTDAVHVSVRIVHSLDEDLINGIVAATNRQTVVTEEDLSVREEFHRLLEDYFHRGRDKQQSLYYERRSKQYSESKHIEKTRVIARAQLTRAFVAMFLEEPSRSGHLKSLLDARGKELFAAEQHPILYYTAAATLYRVEWLIRNRRIPSSYRPARYHLLAAIKLRVLGADRVPHSSKAAVKQCERILELVWDQYESERLVLELLDPLQRAIDAEPGVNVRLGEIVRTQRFAENVRREVLGTAG</sequence>
<feature type="domain" description="Abortive phage infection protein C-terminal" evidence="1">
    <location>
        <begin position="259"/>
        <end position="442"/>
    </location>
</feature>
<comment type="caution">
    <text evidence="2">The sequence shown here is derived from an EMBL/GenBank/DDBJ whole genome shotgun (WGS) entry which is preliminary data.</text>
</comment>
<reference evidence="2" key="1">
    <citation type="submission" date="2022-08" db="EMBL/GenBank/DDBJ databases">
        <authorList>
            <person name="Tistechok S."/>
            <person name="Samborskyy M."/>
            <person name="Roman I."/>
        </authorList>
    </citation>
    <scope>NUCLEOTIDE SEQUENCE</scope>
    <source>
        <strain evidence="2">DSM 103496</strain>
    </source>
</reference>
<dbReference type="RefSeq" id="WP_259629335.1">
    <property type="nucleotide sequence ID" value="NZ_JANYMP010000038.1"/>
</dbReference>
<organism evidence="2 3">
    <name type="scientific">Umezawaea endophytica</name>
    <dbReference type="NCBI Taxonomy" id="1654476"/>
    <lineage>
        <taxon>Bacteria</taxon>
        <taxon>Bacillati</taxon>
        <taxon>Actinomycetota</taxon>
        <taxon>Actinomycetes</taxon>
        <taxon>Pseudonocardiales</taxon>
        <taxon>Pseudonocardiaceae</taxon>
        <taxon>Umezawaea</taxon>
    </lineage>
</organism>